<name>A0ABX8UME4_9BURK</name>
<gene>
    <name evidence="2" type="ORF">KZJ38_18110</name>
</gene>
<evidence type="ECO:0000256" key="1">
    <source>
        <dbReference type="SAM" id="MobiDB-lite"/>
    </source>
</evidence>
<dbReference type="Pfam" id="PF13557">
    <property type="entry name" value="Phenol_MetA_deg"/>
    <property type="match status" value="1"/>
</dbReference>
<organism evidence="2 3">
    <name type="scientific">Paraburkholderia edwinii</name>
    <dbReference type="NCBI Taxonomy" id="2861782"/>
    <lineage>
        <taxon>Bacteria</taxon>
        <taxon>Pseudomonadati</taxon>
        <taxon>Pseudomonadota</taxon>
        <taxon>Betaproteobacteria</taxon>
        <taxon>Burkholderiales</taxon>
        <taxon>Burkholderiaceae</taxon>
        <taxon>Paraburkholderia</taxon>
    </lineage>
</organism>
<evidence type="ECO:0000313" key="3">
    <source>
        <dbReference type="Proteomes" id="UP000826462"/>
    </source>
</evidence>
<evidence type="ECO:0000313" key="2">
    <source>
        <dbReference type="EMBL" id="QYD68169.1"/>
    </source>
</evidence>
<sequence>MQAKHSAFHIRRHADSGRAGRAGKRGAFAAAFRPLLLVYVLALHDADAQELEPRAYSAAPAGTNFLVANYSRLDGQVLTDPSLPVTDIHAVINAFALGYVRVIDLGGRSASLGLVAPFASGNVSGKVFDAPNQVYRAGLGDMRFRFAIDLLGGPALTPEEFARLVPQTIVGASLTVVAPTGQYVPGRLINIGANRWAFKPEFGISQPIGNWFAEMAVGVWLFTDNTAFLGNAHRSQAPMPVLQLHGGYTFRPGLWLAGDVGFYSGGVTTVNGVANDDRQNNIRYGVTLSVPITRNWSAKLALSKGLVVRAGGDYKAISLAVQYRWLDR</sequence>
<dbReference type="Proteomes" id="UP000826462">
    <property type="component" value="Chromosome 1"/>
</dbReference>
<reference evidence="2 3" key="1">
    <citation type="submission" date="2021-07" db="EMBL/GenBank/DDBJ databases">
        <title>Paraburkholderia edwinii protects Aspergillus sp. from phenazines by acting as a toxin sponge.</title>
        <authorList>
            <person name="Dahlstrom K.M."/>
            <person name="Newman D.K."/>
        </authorList>
    </citation>
    <scope>NUCLEOTIDE SEQUENCE [LARGE SCALE GENOMIC DNA]</scope>
    <source>
        <strain evidence="2 3">Pe01</strain>
    </source>
</reference>
<proteinExistence type="predicted"/>
<protein>
    <submittedName>
        <fullName evidence="2">Transporter</fullName>
    </submittedName>
</protein>
<accession>A0ABX8UME4</accession>
<dbReference type="InterPro" id="IPR025737">
    <property type="entry name" value="FApF"/>
</dbReference>
<keyword evidence="3" id="KW-1185">Reference proteome</keyword>
<dbReference type="EMBL" id="CP080095">
    <property type="protein sequence ID" value="QYD68169.1"/>
    <property type="molecule type" value="Genomic_DNA"/>
</dbReference>
<feature type="region of interest" description="Disordered" evidence="1">
    <location>
        <begin position="1"/>
        <end position="20"/>
    </location>
</feature>
<dbReference type="RefSeq" id="WP_219797562.1">
    <property type="nucleotide sequence ID" value="NZ_CP080095.1"/>
</dbReference>
<feature type="compositionally biased region" description="Basic residues" evidence="1">
    <location>
        <begin position="1"/>
        <end position="12"/>
    </location>
</feature>